<proteinExistence type="predicted"/>
<evidence type="ECO:0000313" key="2">
    <source>
        <dbReference type="Proteomes" id="UP000241964"/>
    </source>
</evidence>
<accession>A0A2P8F8M1</accession>
<gene>
    <name evidence="1" type="ORF">CLV60_1337</name>
</gene>
<comment type="caution">
    <text evidence="1">The sequence shown here is derived from an EMBL/GenBank/DDBJ whole genome shotgun (WGS) entry which is preliminary data.</text>
</comment>
<keyword evidence="2" id="KW-1185">Reference proteome</keyword>
<dbReference type="EMBL" id="PYAS01000033">
    <property type="protein sequence ID" value="PSL18059.1"/>
    <property type="molecule type" value="Genomic_DNA"/>
</dbReference>
<reference evidence="1 2" key="1">
    <citation type="submission" date="2018-03" db="EMBL/GenBank/DDBJ databases">
        <title>Genomic Encyclopedia of Archaeal and Bacterial Type Strains, Phase II (KMG-II): from individual species to whole genera.</title>
        <authorList>
            <person name="Goeker M."/>
        </authorList>
    </citation>
    <scope>NUCLEOTIDE SEQUENCE [LARGE SCALE GENOMIC DNA]</scope>
    <source>
        <strain evidence="1 2">DSM 29057</strain>
    </source>
</reference>
<evidence type="ECO:0000313" key="1">
    <source>
        <dbReference type="EMBL" id="PSL18059.1"/>
    </source>
</evidence>
<sequence length="156" mass="17914">MVRCSKIFPRLQRLDRQFCLRNIYYTNSIMGTPTSIVRLISFFAILLSGCTDDQPQQGVNCTEEFRAATLYVPGAPLTDSFTIRLSKSDTIRIKGNADFRQGYYVVLDDHYQAKLENQQDNFRFIGKRGNEVVVQEDFVFKADQCHITKVSGKNKL</sequence>
<organism evidence="1 2">
    <name type="scientific">Dyadobacter jiangsuensis</name>
    <dbReference type="NCBI Taxonomy" id="1591085"/>
    <lineage>
        <taxon>Bacteria</taxon>
        <taxon>Pseudomonadati</taxon>
        <taxon>Bacteroidota</taxon>
        <taxon>Cytophagia</taxon>
        <taxon>Cytophagales</taxon>
        <taxon>Spirosomataceae</taxon>
        <taxon>Dyadobacter</taxon>
    </lineage>
</organism>
<name>A0A2P8F8M1_9BACT</name>
<dbReference type="AlphaFoldDB" id="A0A2P8F8M1"/>
<protein>
    <recommendedName>
        <fullName evidence="3">Lipoprotein</fullName>
    </recommendedName>
</protein>
<evidence type="ECO:0008006" key="3">
    <source>
        <dbReference type="Google" id="ProtNLM"/>
    </source>
</evidence>
<dbReference type="Proteomes" id="UP000241964">
    <property type="component" value="Unassembled WGS sequence"/>
</dbReference>